<comment type="caution">
    <text evidence="2">The sequence shown here is derived from an EMBL/GenBank/DDBJ whole genome shotgun (WGS) entry which is preliminary data.</text>
</comment>
<name>A0A9P5LCF4_9HYPO</name>
<dbReference type="Gene3D" id="3.40.50.300">
    <property type="entry name" value="P-loop containing nucleotide triphosphate hydrolases"/>
    <property type="match status" value="1"/>
</dbReference>
<dbReference type="PANTHER" id="PTHR36978:SF4">
    <property type="entry name" value="P-LOOP CONTAINING NUCLEOSIDE TRIPHOSPHATE HYDROLASE PROTEIN"/>
    <property type="match status" value="1"/>
</dbReference>
<sequence length="268" mass="30416">MSRFVDSVVPPQNPLPKQVIVLSLGRNGTVGLWKALKVLGYKSYHMTDTIGSIAHMKMFREALEPRSFGRGEPWKRHDFDKWLGDYDALTDIPGYLAEELVAAYPEALFILTTRDEDAWCRSVKNTFQPVGVALKRFPLAQLRHISAWTSAFSDMADALCAHLWGPWAPQDSEGLEYARQLYQSHNAKVVELVPSDRLLVVRLEDGLSWDPICPFLGKPVPDVPYPRENDPKQYMKTTYDHIYRGVATSAIKTLPVLIPVLGVLIWYF</sequence>
<dbReference type="EMBL" id="JAANBB010000257">
    <property type="protein sequence ID" value="KAF7545360.1"/>
    <property type="molecule type" value="Genomic_DNA"/>
</dbReference>
<keyword evidence="1" id="KW-1133">Transmembrane helix</keyword>
<dbReference type="InterPro" id="IPR027417">
    <property type="entry name" value="P-loop_NTPase"/>
</dbReference>
<dbReference type="InterPro" id="IPR040632">
    <property type="entry name" value="Sulfotransfer_4"/>
</dbReference>
<protein>
    <recommendedName>
        <fullName evidence="4">P-loop containing nucleoside triphosphate hydrolase protein</fullName>
    </recommendedName>
</protein>
<accession>A0A9P5LCF4</accession>
<dbReference type="PANTHER" id="PTHR36978">
    <property type="entry name" value="P-LOOP CONTAINING NUCLEOTIDE TRIPHOSPHATE HYDROLASE"/>
    <property type="match status" value="1"/>
</dbReference>
<evidence type="ECO:0000313" key="3">
    <source>
        <dbReference type="Proteomes" id="UP000722485"/>
    </source>
</evidence>
<gene>
    <name evidence="2" type="ORF">G7Z17_g9222</name>
</gene>
<feature type="transmembrane region" description="Helical" evidence="1">
    <location>
        <begin position="242"/>
        <end position="267"/>
    </location>
</feature>
<dbReference type="Pfam" id="PF17784">
    <property type="entry name" value="Sulfotransfer_4"/>
    <property type="match status" value="1"/>
</dbReference>
<dbReference type="OrthoDB" id="408152at2759"/>
<evidence type="ECO:0008006" key="4">
    <source>
        <dbReference type="Google" id="ProtNLM"/>
    </source>
</evidence>
<organism evidence="2 3">
    <name type="scientific">Cylindrodendrum hubeiense</name>
    <dbReference type="NCBI Taxonomy" id="595255"/>
    <lineage>
        <taxon>Eukaryota</taxon>
        <taxon>Fungi</taxon>
        <taxon>Dikarya</taxon>
        <taxon>Ascomycota</taxon>
        <taxon>Pezizomycotina</taxon>
        <taxon>Sordariomycetes</taxon>
        <taxon>Hypocreomycetidae</taxon>
        <taxon>Hypocreales</taxon>
        <taxon>Nectriaceae</taxon>
        <taxon>Cylindrodendrum</taxon>
    </lineage>
</organism>
<keyword evidence="1" id="KW-0812">Transmembrane</keyword>
<keyword evidence="1" id="KW-0472">Membrane</keyword>
<reference evidence="2" key="1">
    <citation type="submission" date="2020-03" db="EMBL/GenBank/DDBJ databases">
        <title>Draft Genome Sequence of Cylindrodendrum hubeiense.</title>
        <authorList>
            <person name="Buettner E."/>
            <person name="Kellner H."/>
        </authorList>
    </citation>
    <scope>NUCLEOTIDE SEQUENCE</scope>
    <source>
        <strain evidence="2">IHI 201604</strain>
    </source>
</reference>
<proteinExistence type="predicted"/>
<evidence type="ECO:0000313" key="2">
    <source>
        <dbReference type="EMBL" id="KAF7545360.1"/>
    </source>
</evidence>
<keyword evidence="3" id="KW-1185">Reference proteome</keyword>
<evidence type="ECO:0000256" key="1">
    <source>
        <dbReference type="SAM" id="Phobius"/>
    </source>
</evidence>
<dbReference type="SUPFAM" id="SSF52540">
    <property type="entry name" value="P-loop containing nucleoside triphosphate hydrolases"/>
    <property type="match status" value="1"/>
</dbReference>
<dbReference type="AlphaFoldDB" id="A0A9P5LCF4"/>
<dbReference type="Proteomes" id="UP000722485">
    <property type="component" value="Unassembled WGS sequence"/>
</dbReference>